<comment type="cofactor">
    <cofactor evidence="11 12">
        <name>FMNH2</name>
        <dbReference type="ChEBI" id="CHEBI:57618"/>
    </cofactor>
    <text evidence="11 12">Reduced FMN (FMNH(2)).</text>
</comment>
<dbReference type="GO" id="GO:0009073">
    <property type="term" value="P:aromatic amino acid family biosynthetic process"/>
    <property type="evidence" value="ECO:0007669"/>
    <property type="project" value="UniProtKB-KW"/>
</dbReference>
<gene>
    <name evidence="11" type="primary">aroC</name>
    <name evidence="13" type="ORF">PYK22_01115</name>
</gene>
<dbReference type="Pfam" id="PF01264">
    <property type="entry name" value="Chorismate_synt"/>
    <property type="match status" value="1"/>
</dbReference>
<dbReference type="RefSeq" id="WP_041975166.1">
    <property type="nucleotide sequence ID" value="NZ_CBXV010000004.1"/>
</dbReference>
<dbReference type="NCBIfam" id="TIGR00033">
    <property type="entry name" value="aroC"/>
    <property type="match status" value="1"/>
</dbReference>
<keyword evidence="8 11" id="KW-0521">NADP</keyword>
<proteinExistence type="inferred from homology"/>
<dbReference type="GO" id="GO:0005829">
    <property type="term" value="C:cytosol"/>
    <property type="evidence" value="ECO:0007669"/>
    <property type="project" value="TreeGrafter"/>
</dbReference>
<dbReference type="Proteomes" id="UP000031518">
    <property type="component" value="Unassembled WGS sequence"/>
</dbReference>
<keyword evidence="14" id="KW-1185">Reference proteome</keyword>
<comment type="pathway">
    <text evidence="1 11 12">Metabolic intermediate biosynthesis; chorismate biosynthesis; chorismate from D-erythrose 4-phosphate and phosphoenolpyruvate: step 7/7.</text>
</comment>
<dbReference type="Gene3D" id="3.60.150.10">
    <property type="entry name" value="Chorismate synthase AroC"/>
    <property type="match status" value="1"/>
</dbReference>
<keyword evidence="5 11" id="KW-0285">Flavoprotein</keyword>
<dbReference type="EC" id="4.2.3.5" evidence="3 11"/>
<evidence type="ECO:0000256" key="1">
    <source>
        <dbReference type="ARBA" id="ARBA00005044"/>
    </source>
</evidence>
<keyword evidence="4 11" id="KW-0028">Amino-acid biosynthesis</keyword>
<name>A0A0B6WWL2_9BACT</name>
<dbReference type="PIRSF" id="PIRSF001456">
    <property type="entry name" value="Chorismate_synth"/>
    <property type="match status" value="1"/>
</dbReference>
<comment type="subunit">
    <text evidence="11">Homotetramer.</text>
</comment>
<feature type="binding site" evidence="11">
    <location>
        <begin position="312"/>
        <end position="316"/>
    </location>
    <ligand>
        <name>FMN</name>
        <dbReference type="ChEBI" id="CHEBI:58210"/>
    </ligand>
</feature>
<keyword evidence="9 11" id="KW-0057">Aromatic amino acid biosynthesis</keyword>
<dbReference type="EMBL" id="CBXV010000004">
    <property type="protein sequence ID" value="CDM65117.1"/>
    <property type="molecule type" value="Genomic_DNA"/>
</dbReference>
<evidence type="ECO:0000313" key="13">
    <source>
        <dbReference type="EMBL" id="CDM65117.1"/>
    </source>
</evidence>
<dbReference type="UniPathway" id="UPA00053">
    <property type="reaction ID" value="UER00090"/>
</dbReference>
<keyword evidence="7 11" id="KW-0274">FAD</keyword>
<evidence type="ECO:0000256" key="5">
    <source>
        <dbReference type="ARBA" id="ARBA00022630"/>
    </source>
</evidence>
<accession>A0A0B6WWL2</accession>
<organism evidence="13 14">
    <name type="scientific">Pyrinomonas methylaliphatogenes</name>
    <dbReference type="NCBI Taxonomy" id="454194"/>
    <lineage>
        <taxon>Bacteria</taxon>
        <taxon>Pseudomonadati</taxon>
        <taxon>Acidobacteriota</taxon>
        <taxon>Blastocatellia</taxon>
        <taxon>Blastocatellales</taxon>
        <taxon>Pyrinomonadaceae</taxon>
        <taxon>Pyrinomonas</taxon>
    </lineage>
</organism>
<comment type="catalytic activity">
    <reaction evidence="11 12">
        <text>5-O-(1-carboxyvinyl)-3-phosphoshikimate = chorismate + phosphate</text>
        <dbReference type="Rhea" id="RHEA:21020"/>
        <dbReference type="ChEBI" id="CHEBI:29748"/>
        <dbReference type="ChEBI" id="CHEBI:43474"/>
        <dbReference type="ChEBI" id="CHEBI:57701"/>
        <dbReference type="EC" id="4.2.3.5"/>
    </reaction>
</comment>
<dbReference type="PANTHER" id="PTHR21085:SF0">
    <property type="entry name" value="CHORISMATE SYNTHASE"/>
    <property type="match status" value="1"/>
</dbReference>
<evidence type="ECO:0000256" key="7">
    <source>
        <dbReference type="ARBA" id="ARBA00022827"/>
    </source>
</evidence>
<dbReference type="InterPro" id="IPR000453">
    <property type="entry name" value="Chorismate_synth"/>
</dbReference>
<sequence length="389" mass="42437">MFRFTTAGESHGRALVAIVEGMPAGVPISVEAIDRDLERRQWGYGRGGRQRIERDRAQILSGVRHGRTLGSPIALMIENRDWVNWQDVMAVEPRDLPPEDARQLKRPRPGHADLAGGLKFNARDLRDILERASARESAARVACGAIAKQLLIEFGIEIRSHVIQLGGIPSEPLELDWSSIVAIPDDAPLRCGDAGIEKQMVARVDEARREGDTLGGIFEVVARGVVVGLGSHVSWEAKLDGRLAQAVMSIPAVKAVEIGAGVRAAALPGSQVHDEIAYDTEAKRFFHRTNRAGGLEGGITNGEELRVRGYLKPISTLRRPLRSVDIETKEESAAAYERSDTTAVPAAGVIGEAMVALVLAGAMREKFGGDSLVEMKRNFQMYLDQLRDY</sequence>
<dbReference type="GO" id="GO:0010181">
    <property type="term" value="F:FMN binding"/>
    <property type="evidence" value="ECO:0007669"/>
    <property type="project" value="TreeGrafter"/>
</dbReference>
<dbReference type="PROSITE" id="PS00788">
    <property type="entry name" value="CHORISMATE_SYNTHASE_2"/>
    <property type="match status" value="1"/>
</dbReference>
<evidence type="ECO:0000256" key="11">
    <source>
        <dbReference type="HAMAP-Rule" id="MF_00300"/>
    </source>
</evidence>
<dbReference type="InterPro" id="IPR020541">
    <property type="entry name" value="Chorismate_synthase_CS"/>
</dbReference>
<dbReference type="CDD" id="cd07304">
    <property type="entry name" value="Chorismate_synthase"/>
    <property type="match status" value="1"/>
</dbReference>
<evidence type="ECO:0000256" key="10">
    <source>
        <dbReference type="ARBA" id="ARBA00023239"/>
    </source>
</evidence>
<evidence type="ECO:0000256" key="6">
    <source>
        <dbReference type="ARBA" id="ARBA00022643"/>
    </source>
</evidence>
<dbReference type="NCBIfam" id="NF003793">
    <property type="entry name" value="PRK05382.1"/>
    <property type="match status" value="1"/>
</dbReference>
<feature type="binding site" evidence="11">
    <location>
        <position position="40"/>
    </location>
    <ligand>
        <name>NADP(+)</name>
        <dbReference type="ChEBI" id="CHEBI:58349"/>
    </ligand>
</feature>
<dbReference type="GO" id="GO:0008652">
    <property type="term" value="P:amino acid biosynthetic process"/>
    <property type="evidence" value="ECO:0007669"/>
    <property type="project" value="UniProtKB-KW"/>
</dbReference>
<evidence type="ECO:0000256" key="9">
    <source>
        <dbReference type="ARBA" id="ARBA00023141"/>
    </source>
</evidence>
<dbReference type="AlphaFoldDB" id="A0A0B6WWL2"/>
<feature type="binding site" evidence="11">
    <location>
        <position position="46"/>
    </location>
    <ligand>
        <name>NADP(+)</name>
        <dbReference type="ChEBI" id="CHEBI:58349"/>
    </ligand>
</feature>
<evidence type="ECO:0000256" key="3">
    <source>
        <dbReference type="ARBA" id="ARBA00013036"/>
    </source>
</evidence>
<evidence type="ECO:0000256" key="2">
    <source>
        <dbReference type="ARBA" id="ARBA00008014"/>
    </source>
</evidence>
<dbReference type="GO" id="GO:0004107">
    <property type="term" value="F:chorismate synthase activity"/>
    <property type="evidence" value="ECO:0007669"/>
    <property type="project" value="UniProtKB-UniRule"/>
</dbReference>
<keyword evidence="10 11" id="KW-0456">Lyase</keyword>
<evidence type="ECO:0000256" key="8">
    <source>
        <dbReference type="ARBA" id="ARBA00022857"/>
    </source>
</evidence>
<protein>
    <recommendedName>
        <fullName evidence="3 11">Chorismate synthase</fullName>
        <shortName evidence="11">CS</shortName>
        <ecNumber evidence="3 11">4.2.3.5</ecNumber>
    </recommendedName>
    <alternativeName>
        <fullName evidence="11">5-enolpyruvylshikimate-3-phosphate phospholyase</fullName>
    </alternativeName>
</protein>
<feature type="binding site" evidence="11">
    <location>
        <begin position="131"/>
        <end position="133"/>
    </location>
    <ligand>
        <name>FMN</name>
        <dbReference type="ChEBI" id="CHEBI:58210"/>
    </ligand>
</feature>
<dbReference type="SUPFAM" id="SSF103263">
    <property type="entry name" value="Chorismate synthase, AroC"/>
    <property type="match status" value="1"/>
</dbReference>
<dbReference type="PANTHER" id="PTHR21085">
    <property type="entry name" value="CHORISMATE SYNTHASE"/>
    <property type="match status" value="1"/>
</dbReference>
<evidence type="ECO:0000313" key="14">
    <source>
        <dbReference type="Proteomes" id="UP000031518"/>
    </source>
</evidence>
<dbReference type="FunFam" id="3.60.150.10:FF:000002">
    <property type="entry name" value="Chorismate synthase"/>
    <property type="match status" value="1"/>
</dbReference>
<dbReference type="PROSITE" id="PS00787">
    <property type="entry name" value="CHORISMATE_SYNTHASE_1"/>
    <property type="match status" value="1"/>
</dbReference>
<keyword evidence="6 11" id="KW-0288">FMN</keyword>
<evidence type="ECO:0000256" key="12">
    <source>
        <dbReference type="RuleBase" id="RU000605"/>
    </source>
</evidence>
<feature type="binding site" evidence="11">
    <location>
        <position position="297"/>
    </location>
    <ligand>
        <name>FMN</name>
        <dbReference type="ChEBI" id="CHEBI:58210"/>
    </ligand>
</feature>
<dbReference type="InterPro" id="IPR035904">
    <property type="entry name" value="Chorismate_synth_AroC_sf"/>
</dbReference>
<dbReference type="GO" id="GO:0009423">
    <property type="term" value="P:chorismate biosynthetic process"/>
    <property type="evidence" value="ECO:0007669"/>
    <property type="project" value="UniProtKB-UniRule"/>
</dbReference>
<evidence type="ECO:0000256" key="4">
    <source>
        <dbReference type="ARBA" id="ARBA00022605"/>
    </source>
</evidence>
<reference evidence="13 14" key="1">
    <citation type="submission" date="2013-12" db="EMBL/GenBank/DDBJ databases">
        <authorList>
            <person name="Stott M."/>
        </authorList>
    </citation>
    <scope>NUCLEOTIDE SEQUENCE [LARGE SCALE GENOMIC DNA]</scope>
    <source>
        <strain evidence="13 14">K22</strain>
    </source>
</reference>
<dbReference type="HAMAP" id="MF_00300">
    <property type="entry name" value="Chorismate_synth"/>
    <property type="match status" value="1"/>
</dbReference>
<comment type="function">
    <text evidence="11">Catalyzes the anti-1,4-elimination of the C-3 phosphate and the C-6 proR hydrogen from 5-enolpyruvylshikimate-3-phosphate (EPSP) to yield chorismate, which is the branch point compound that serves as the starting substrate for the three terminal pathways of aromatic amino acid biosynthesis. This reaction introduces a second double bond into the aromatic ring system.</text>
</comment>
<dbReference type="STRING" id="454194.PYK22_01115"/>
<feature type="binding site" evidence="11">
    <location>
        <position position="338"/>
    </location>
    <ligand>
        <name>FMN</name>
        <dbReference type="ChEBI" id="CHEBI:58210"/>
    </ligand>
</feature>
<comment type="caution">
    <text evidence="11">Lacks conserved residue(s) required for the propagation of feature annotation.</text>
</comment>
<comment type="similarity">
    <text evidence="2 11 12">Belongs to the chorismate synthase family.</text>
</comment>
<reference evidence="13 14" key="2">
    <citation type="submission" date="2015-01" db="EMBL/GenBank/DDBJ databases">
        <title>Complete genome sequence of Pyrinomonas methylaliphatogenes type strain K22T.</title>
        <authorList>
            <person name="Lee K.C.Y."/>
            <person name="Power J.F."/>
            <person name="Dunfield P.F."/>
            <person name="Morgan X.C."/>
            <person name="Huttenhower C."/>
            <person name="Stott M.B."/>
        </authorList>
    </citation>
    <scope>NUCLEOTIDE SEQUENCE [LARGE SCALE GENOMIC DNA]</scope>
    <source>
        <strain evidence="13 14">K22</strain>
    </source>
</reference>
<dbReference type="OrthoDB" id="9771806at2"/>